<dbReference type="InterPro" id="IPR010998">
    <property type="entry name" value="Integrase_recombinase_N"/>
</dbReference>
<gene>
    <name evidence="7" type="ORF">GA0070621_1079</name>
</gene>
<dbReference type="Gene3D" id="1.10.443.10">
    <property type="entry name" value="Intergrase catalytic core"/>
    <property type="match status" value="1"/>
</dbReference>
<dbReference type="InterPro" id="IPR013762">
    <property type="entry name" value="Integrase-like_cat_sf"/>
</dbReference>
<evidence type="ECO:0000259" key="6">
    <source>
        <dbReference type="PROSITE" id="PS51900"/>
    </source>
</evidence>
<sequence length="336" mass="37642">MSADQLVVRAAVSAFLGRYRGQTRVHTESDLRVFLRWCSDHGLDPLTAVRVDIERYVRWLQDVRQYQPSTVSRRLSVVVGFYRVCVIDAILEHSPADYVRRPTVPAESPTLGLGHLQFEALITTARQSSNPNDFALVALLGLLGLRIFEACGSNIADLGEEHGHRVLRVRGKGGKVVLVPLPPAVARAIDRAVDERTSGPILRNTHGRRMDRHAATRRLKHLADTAGIRMPRMHPHMLRHTFVTTMLDAGVSLRDVQIAARHADPRTTMRYDRARKNLDRHPNYILAAYMASGTWQALAALPTSGCFGFIRTIEYETVGGAWQPQRGYRSLGILSY</sequence>
<reference evidence="7 8" key="1">
    <citation type="submission" date="2016-06" db="EMBL/GenBank/DDBJ databases">
        <authorList>
            <person name="Kjaerup R.B."/>
            <person name="Dalgaard T.S."/>
            <person name="Juul-Madsen H.R."/>
        </authorList>
    </citation>
    <scope>NUCLEOTIDE SEQUENCE [LARGE SCALE GENOMIC DNA]</scope>
    <source>
        <strain evidence="7 8">DSM 45248</strain>
    </source>
</reference>
<evidence type="ECO:0000313" key="7">
    <source>
        <dbReference type="EMBL" id="SBT40870.1"/>
    </source>
</evidence>
<keyword evidence="1" id="KW-0229">DNA integration</keyword>
<dbReference type="GO" id="GO:0003677">
    <property type="term" value="F:DNA binding"/>
    <property type="evidence" value="ECO:0007669"/>
    <property type="project" value="UniProtKB-UniRule"/>
</dbReference>
<dbReference type="PROSITE" id="PS51900">
    <property type="entry name" value="CB"/>
    <property type="match status" value="1"/>
</dbReference>
<dbReference type="InterPro" id="IPR044068">
    <property type="entry name" value="CB"/>
</dbReference>
<feature type="domain" description="Core-binding (CB)" evidence="6">
    <location>
        <begin position="6"/>
        <end position="86"/>
    </location>
</feature>
<keyword evidence="3" id="KW-0233">DNA recombination</keyword>
<dbReference type="Pfam" id="PF00589">
    <property type="entry name" value="Phage_integrase"/>
    <property type="match status" value="1"/>
</dbReference>
<dbReference type="PATRIC" id="fig|299146.4.peg.1116"/>
<organism evidence="7 8">
    <name type="scientific">Micromonospora narathiwatensis</name>
    <dbReference type="NCBI Taxonomy" id="299146"/>
    <lineage>
        <taxon>Bacteria</taxon>
        <taxon>Bacillati</taxon>
        <taxon>Actinomycetota</taxon>
        <taxon>Actinomycetes</taxon>
        <taxon>Micromonosporales</taxon>
        <taxon>Micromonosporaceae</taxon>
        <taxon>Micromonospora</taxon>
    </lineage>
</organism>
<dbReference type="AlphaFoldDB" id="A0A1A8ZAG9"/>
<evidence type="ECO:0000256" key="1">
    <source>
        <dbReference type="ARBA" id="ARBA00022908"/>
    </source>
</evidence>
<keyword evidence="8" id="KW-1185">Reference proteome</keyword>
<dbReference type="GO" id="GO:0006310">
    <property type="term" value="P:DNA recombination"/>
    <property type="evidence" value="ECO:0007669"/>
    <property type="project" value="UniProtKB-KW"/>
</dbReference>
<dbReference type="EMBL" id="LT594324">
    <property type="protein sequence ID" value="SBT40870.1"/>
    <property type="molecule type" value="Genomic_DNA"/>
</dbReference>
<dbReference type="Proteomes" id="UP000198765">
    <property type="component" value="Chromosome I"/>
</dbReference>
<dbReference type="Gene3D" id="1.10.150.130">
    <property type="match status" value="1"/>
</dbReference>
<dbReference type="InterPro" id="IPR002104">
    <property type="entry name" value="Integrase_catalytic"/>
</dbReference>
<proteinExistence type="predicted"/>
<evidence type="ECO:0000256" key="2">
    <source>
        <dbReference type="ARBA" id="ARBA00023125"/>
    </source>
</evidence>
<evidence type="ECO:0000313" key="8">
    <source>
        <dbReference type="Proteomes" id="UP000198765"/>
    </source>
</evidence>
<accession>A0A1A8ZAG9</accession>
<evidence type="ECO:0000256" key="3">
    <source>
        <dbReference type="ARBA" id="ARBA00023172"/>
    </source>
</evidence>
<dbReference type="PANTHER" id="PTHR30349:SF81">
    <property type="entry name" value="TYROSINE RECOMBINASE XERC"/>
    <property type="match status" value="1"/>
</dbReference>
<dbReference type="InterPro" id="IPR050090">
    <property type="entry name" value="Tyrosine_recombinase_XerCD"/>
</dbReference>
<evidence type="ECO:0000259" key="5">
    <source>
        <dbReference type="PROSITE" id="PS51898"/>
    </source>
</evidence>
<protein>
    <submittedName>
        <fullName evidence="7">Site-specific recombinase XerD</fullName>
    </submittedName>
</protein>
<name>A0A1A8ZAG9_9ACTN</name>
<keyword evidence="2 4" id="KW-0238">DNA-binding</keyword>
<dbReference type="InterPro" id="IPR004107">
    <property type="entry name" value="Integrase_SAM-like_N"/>
</dbReference>
<dbReference type="Pfam" id="PF02899">
    <property type="entry name" value="Phage_int_SAM_1"/>
    <property type="match status" value="1"/>
</dbReference>
<dbReference type="PROSITE" id="PS51898">
    <property type="entry name" value="TYR_RECOMBINASE"/>
    <property type="match status" value="1"/>
</dbReference>
<dbReference type="SUPFAM" id="SSF56349">
    <property type="entry name" value="DNA breaking-rejoining enzymes"/>
    <property type="match status" value="1"/>
</dbReference>
<dbReference type="InterPro" id="IPR011010">
    <property type="entry name" value="DNA_brk_join_enz"/>
</dbReference>
<dbReference type="GO" id="GO:0015074">
    <property type="term" value="P:DNA integration"/>
    <property type="evidence" value="ECO:0007669"/>
    <property type="project" value="UniProtKB-KW"/>
</dbReference>
<feature type="domain" description="Tyr recombinase" evidence="5">
    <location>
        <begin position="108"/>
        <end position="290"/>
    </location>
</feature>
<dbReference type="PANTHER" id="PTHR30349">
    <property type="entry name" value="PHAGE INTEGRASE-RELATED"/>
    <property type="match status" value="1"/>
</dbReference>
<evidence type="ECO:0000256" key="4">
    <source>
        <dbReference type="PROSITE-ProRule" id="PRU01248"/>
    </source>
</evidence>